<feature type="domain" description="HECT" evidence="9">
    <location>
        <begin position="541"/>
        <end position="880"/>
    </location>
</feature>
<name>A0A7I8V6F5_9ANNE</name>
<evidence type="ECO:0000313" key="11">
    <source>
        <dbReference type="Proteomes" id="UP000549394"/>
    </source>
</evidence>
<proteinExistence type="predicted"/>
<sequence>MKIPIDGACNVAVAQSETMGSGSLLLLLMAFPIFNATLLRVKRSSCKSGQYLGSRFICCQEAVYARSGKEDCCSNVEYNRTESICCEGIEFKGHHPNEWRCCNGAAYREDTSVCCNGKVRRKISGDSTACCGNRVYDKKRDLCCNNVIQYGRSQGECCGRWAYSSRNNRRTRIFSNFFRRAKSSEEERLPPISPSGRLTVEQPAHRPDSTASDRRSASPRAPRWSSDKLKEEFTKAEKEGKWSDVSSYYVTAFESFKEINWAFKKEAKKEYKSIDDSGINLELVNQVYDQLVNLPQDGQKQLLKSIINCLLKDRQLEDSGGRHFPRTKDDLRAYVILIQNPQFSNISTYVIFAHLLRQVASLTDHEHHYLVHWLRKLESARFKAVVRRLHSFISTRLFPARPAELPPISKSSWWIPSAIKSLALLNAANDLGHRPTVSFTNFYNPTLDLLDLMAEYFAWQNPSSASSSSFSFCQYPFVLSITAKRTILQRDSEQQMIVMARRSLVAKVQNKQMPDIGMLFLNLTVRRSHLVSDSLNEIARKQHDLKKKLKVTFAGEPGLDMGGLTKEWFLLLIKQIFQPDYGMFTYNHKARVFWFSSVPCDNYQEFNLVGVLMGLAVYNSINLDIRFPPCCYKKLLNPAVVPYNNPKAVVGVAPFTLHDFAQVQPDVAKGLRDLLEYEGDVQDDFGMSFQASFTQVGTLHTFDLKKNGKNIAVTNENRKEYVQLYIDYALNRSIYSHFQAFYHGFHSVCASNALIMLRPEEVEMLVCGDPSIDMRELRKVATYDGYKSDESTIRHLWDIIISLPRSLQKKFLLFTTGSDRIPVGGMSEMTLKITKVENTQMLPMAHTCFNQLILPVYNSKRVLKNKLLIAIENSEGFGIE</sequence>
<evidence type="ECO:0000256" key="6">
    <source>
        <dbReference type="ARBA" id="ARBA00022786"/>
    </source>
</evidence>
<dbReference type="AlphaFoldDB" id="A0A7I8V6F5"/>
<evidence type="ECO:0000256" key="1">
    <source>
        <dbReference type="ARBA" id="ARBA00000885"/>
    </source>
</evidence>
<dbReference type="Gene3D" id="3.30.2410.10">
    <property type="entry name" value="Hect, E3 ligase catalytic domain"/>
    <property type="match status" value="1"/>
</dbReference>
<accession>A0A7I8V6F5</accession>
<dbReference type="FunFam" id="3.30.2160.10:FF:000004">
    <property type="entry name" value="probable E3 ubiquitin-protein ligase HERC4 isoform X1"/>
    <property type="match status" value="1"/>
</dbReference>
<evidence type="ECO:0000256" key="2">
    <source>
        <dbReference type="ARBA" id="ARBA00004496"/>
    </source>
</evidence>
<keyword evidence="4" id="KW-0963">Cytoplasm</keyword>
<evidence type="ECO:0000256" key="7">
    <source>
        <dbReference type="PROSITE-ProRule" id="PRU00104"/>
    </source>
</evidence>
<keyword evidence="5" id="KW-0808">Transferase</keyword>
<keyword evidence="11" id="KW-1185">Reference proteome</keyword>
<dbReference type="InterPro" id="IPR000569">
    <property type="entry name" value="HECT_dom"/>
</dbReference>
<evidence type="ECO:0000256" key="4">
    <source>
        <dbReference type="ARBA" id="ARBA00022490"/>
    </source>
</evidence>
<dbReference type="Gene3D" id="3.30.2160.10">
    <property type="entry name" value="Hect, E3 ligase catalytic domain"/>
    <property type="match status" value="1"/>
</dbReference>
<feature type="region of interest" description="Disordered" evidence="8">
    <location>
        <begin position="185"/>
        <end position="230"/>
    </location>
</feature>
<dbReference type="SMART" id="SM00119">
    <property type="entry name" value="HECTc"/>
    <property type="match status" value="1"/>
</dbReference>
<dbReference type="EC" id="2.3.2.26" evidence="3"/>
<dbReference type="SUPFAM" id="SSF56204">
    <property type="entry name" value="Hect, E3 ligase catalytic domain"/>
    <property type="match status" value="1"/>
</dbReference>
<dbReference type="PANTHER" id="PTHR45700">
    <property type="entry name" value="UBIQUITIN-PROTEIN LIGASE E3C"/>
    <property type="match status" value="1"/>
</dbReference>
<protein>
    <recommendedName>
        <fullName evidence="3">HECT-type E3 ubiquitin transferase</fullName>
        <ecNumber evidence="3">2.3.2.26</ecNumber>
    </recommendedName>
</protein>
<feature type="active site" description="Glycyl thioester intermediate" evidence="7">
    <location>
        <position position="848"/>
    </location>
</feature>
<feature type="compositionally biased region" description="Basic and acidic residues" evidence="8">
    <location>
        <begin position="203"/>
        <end position="216"/>
    </location>
</feature>
<dbReference type="PROSITE" id="PS50237">
    <property type="entry name" value="HECT"/>
    <property type="match status" value="1"/>
</dbReference>
<dbReference type="Pfam" id="PF24748">
    <property type="entry name" value="Galaxin_repeat"/>
    <property type="match status" value="1"/>
</dbReference>
<evidence type="ECO:0000256" key="8">
    <source>
        <dbReference type="SAM" id="MobiDB-lite"/>
    </source>
</evidence>
<dbReference type="EMBL" id="CAJFCJ010000002">
    <property type="protein sequence ID" value="CAD5111895.1"/>
    <property type="molecule type" value="Genomic_DNA"/>
</dbReference>
<evidence type="ECO:0000313" key="10">
    <source>
        <dbReference type="EMBL" id="CAD5111895.1"/>
    </source>
</evidence>
<dbReference type="GO" id="GO:0000209">
    <property type="term" value="P:protein polyubiquitination"/>
    <property type="evidence" value="ECO:0007669"/>
    <property type="project" value="InterPro"/>
</dbReference>
<reference evidence="10 11" key="1">
    <citation type="submission" date="2020-08" db="EMBL/GenBank/DDBJ databases">
        <authorList>
            <person name="Hejnol A."/>
        </authorList>
    </citation>
    <scope>NUCLEOTIDE SEQUENCE [LARGE SCALE GENOMIC DNA]</scope>
</reference>
<organism evidence="10 11">
    <name type="scientific">Dimorphilus gyrociliatus</name>
    <dbReference type="NCBI Taxonomy" id="2664684"/>
    <lineage>
        <taxon>Eukaryota</taxon>
        <taxon>Metazoa</taxon>
        <taxon>Spiralia</taxon>
        <taxon>Lophotrochozoa</taxon>
        <taxon>Annelida</taxon>
        <taxon>Polychaeta</taxon>
        <taxon>Polychaeta incertae sedis</taxon>
        <taxon>Dinophilidae</taxon>
        <taxon>Dimorphilus</taxon>
    </lineage>
</organism>
<dbReference type="GO" id="GO:0005737">
    <property type="term" value="C:cytoplasm"/>
    <property type="evidence" value="ECO:0007669"/>
    <property type="project" value="UniProtKB-SubCell"/>
</dbReference>
<comment type="subcellular location">
    <subcellularLocation>
        <location evidence="2">Cytoplasm</location>
    </subcellularLocation>
</comment>
<dbReference type="Gene3D" id="3.90.1750.10">
    <property type="entry name" value="Hect, E3 ligase catalytic domains"/>
    <property type="match status" value="1"/>
</dbReference>
<comment type="caution">
    <text evidence="10">The sequence shown here is derived from an EMBL/GenBank/DDBJ whole genome shotgun (WGS) entry which is preliminary data.</text>
</comment>
<dbReference type="GO" id="GO:0061630">
    <property type="term" value="F:ubiquitin protein ligase activity"/>
    <property type="evidence" value="ECO:0007669"/>
    <property type="project" value="UniProtKB-EC"/>
</dbReference>
<dbReference type="PANTHER" id="PTHR45700:SF9">
    <property type="entry name" value="HECT-TYPE E3 UBIQUITIN TRANSFERASE"/>
    <property type="match status" value="1"/>
</dbReference>
<dbReference type="InterPro" id="IPR035983">
    <property type="entry name" value="Hect_E3_ubiquitin_ligase"/>
</dbReference>
<dbReference type="InterPro" id="IPR044611">
    <property type="entry name" value="E3A/B/C-like"/>
</dbReference>
<evidence type="ECO:0000259" key="9">
    <source>
        <dbReference type="PROSITE" id="PS50237"/>
    </source>
</evidence>
<dbReference type="Pfam" id="PF00632">
    <property type="entry name" value="HECT"/>
    <property type="match status" value="1"/>
</dbReference>
<dbReference type="CDD" id="cd00078">
    <property type="entry name" value="HECTc"/>
    <property type="match status" value="1"/>
</dbReference>
<dbReference type="InterPro" id="IPR056601">
    <property type="entry name" value="Galaxin_dom"/>
</dbReference>
<evidence type="ECO:0000256" key="5">
    <source>
        <dbReference type="ARBA" id="ARBA00022679"/>
    </source>
</evidence>
<dbReference type="Proteomes" id="UP000549394">
    <property type="component" value="Unassembled WGS sequence"/>
</dbReference>
<comment type="catalytic activity">
    <reaction evidence="1">
        <text>S-ubiquitinyl-[E2 ubiquitin-conjugating enzyme]-L-cysteine + [acceptor protein]-L-lysine = [E2 ubiquitin-conjugating enzyme]-L-cysteine + N(6)-ubiquitinyl-[acceptor protein]-L-lysine.</text>
        <dbReference type="EC" id="2.3.2.26"/>
    </reaction>
</comment>
<gene>
    <name evidence="10" type="ORF">DGYR_LOCUS1120</name>
</gene>
<dbReference type="OrthoDB" id="5981550at2759"/>
<evidence type="ECO:0000256" key="3">
    <source>
        <dbReference type="ARBA" id="ARBA00012485"/>
    </source>
</evidence>
<dbReference type="FunFam" id="3.30.2410.10:FF:000003">
    <property type="entry name" value="probable E3 ubiquitin-protein ligase HERC4 isoform X1"/>
    <property type="match status" value="1"/>
</dbReference>
<keyword evidence="6 7" id="KW-0833">Ubl conjugation pathway</keyword>